<dbReference type="EMBL" id="CYZV01000004">
    <property type="protein sequence ID" value="CUN70646.1"/>
    <property type="molecule type" value="Genomic_DNA"/>
</dbReference>
<evidence type="ECO:0000256" key="6">
    <source>
        <dbReference type="ARBA" id="ARBA00022801"/>
    </source>
</evidence>
<dbReference type="GO" id="GO:0008237">
    <property type="term" value="F:metallopeptidase activity"/>
    <property type="evidence" value="ECO:0007669"/>
    <property type="project" value="UniProtKB-KW"/>
</dbReference>
<organism evidence="11 12">
    <name type="scientific">Clostridium disporicum</name>
    <dbReference type="NCBI Taxonomy" id="84024"/>
    <lineage>
        <taxon>Bacteria</taxon>
        <taxon>Bacillati</taxon>
        <taxon>Bacillota</taxon>
        <taxon>Clostridia</taxon>
        <taxon>Eubacteriales</taxon>
        <taxon>Clostridiaceae</taxon>
        <taxon>Clostridium</taxon>
    </lineage>
</organism>
<evidence type="ECO:0000256" key="9">
    <source>
        <dbReference type="RuleBase" id="RU004386"/>
    </source>
</evidence>
<evidence type="ECO:0000256" key="2">
    <source>
        <dbReference type="ARBA" id="ARBA00008290"/>
    </source>
</evidence>
<keyword evidence="8 9" id="KW-0482">Metalloprotease</keyword>
<dbReference type="EC" id="3.4.11.-" evidence="10"/>
<dbReference type="OrthoDB" id="9764268at2"/>
<dbReference type="GO" id="GO:0004177">
    <property type="term" value="F:aminopeptidase activity"/>
    <property type="evidence" value="ECO:0007669"/>
    <property type="project" value="UniProtKB-KW"/>
</dbReference>
<dbReference type="Gene3D" id="3.40.630.10">
    <property type="entry name" value="Zn peptidases"/>
    <property type="match status" value="1"/>
</dbReference>
<evidence type="ECO:0000256" key="1">
    <source>
        <dbReference type="ARBA" id="ARBA00001947"/>
    </source>
</evidence>
<reference evidence="11 12" key="1">
    <citation type="submission" date="2015-09" db="EMBL/GenBank/DDBJ databases">
        <authorList>
            <consortium name="Pathogen Informatics"/>
        </authorList>
    </citation>
    <scope>NUCLEOTIDE SEQUENCE [LARGE SCALE GENOMIC DNA]</scope>
    <source>
        <strain evidence="11 12">2789STDY5834855</strain>
    </source>
</reference>
<evidence type="ECO:0000313" key="11">
    <source>
        <dbReference type="EMBL" id="CUN70646.1"/>
    </source>
</evidence>
<dbReference type="InterPro" id="IPR001948">
    <property type="entry name" value="Peptidase_M18"/>
</dbReference>
<dbReference type="FunFam" id="2.30.250.10:FF:000003">
    <property type="entry name" value="Probable M18 family aminopeptidase 2"/>
    <property type="match status" value="1"/>
</dbReference>
<dbReference type="PRINTS" id="PR00932">
    <property type="entry name" value="AMINO1PTASE"/>
</dbReference>
<dbReference type="CDD" id="cd05658">
    <property type="entry name" value="M18_DAP"/>
    <property type="match status" value="1"/>
</dbReference>
<dbReference type="PANTHER" id="PTHR28570:SF3">
    <property type="entry name" value="ASPARTYL AMINOPEPTIDASE"/>
    <property type="match status" value="1"/>
</dbReference>
<dbReference type="GO" id="GO:0008270">
    <property type="term" value="F:zinc ion binding"/>
    <property type="evidence" value="ECO:0007669"/>
    <property type="project" value="InterPro"/>
</dbReference>
<evidence type="ECO:0000256" key="7">
    <source>
        <dbReference type="ARBA" id="ARBA00022833"/>
    </source>
</evidence>
<evidence type="ECO:0000313" key="12">
    <source>
        <dbReference type="Proteomes" id="UP000095558"/>
    </source>
</evidence>
<keyword evidence="7 9" id="KW-0862">Zinc</keyword>
<dbReference type="AlphaFoldDB" id="A0A173Z5A5"/>
<evidence type="ECO:0000256" key="10">
    <source>
        <dbReference type="RuleBase" id="RU004387"/>
    </source>
</evidence>
<evidence type="ECO:0000256" key="8">
    <source>
        <dbReference type="ARBA" id="ARBA00023049"/>
    </source>
</evidence>
<dbReference type="Pfam" id="PF02127">
    <property type="entry name" value="Peptidase_M18"/>
    <property type="match status" value="1"/>
</dbReference>
<gene>
    <name evidence="11" type="primary">apeB</name>
    <name evidence="11" type="ORF">ERS852470_00534</name>
</gene>
<name>A0A173Z5A5_9CLOT</name>
<dbReference type="SUPFAM" id="SSF53187">
    <property type="entry name" value="Zn-dependent exopeptidases"/>
    <property type="match status" value="1"/>
</dbReference>
<dbReference type="NCBIfam" id="NF002759">
    <property type="entry name" value="PRK02813.1"/>
    <property type="match status" value="1"/>
</dbReference>
<accession>A0A173Z5A5</accession>
<comment type="cofactor">
    <cofactor evidence="1 10">
        <name>Zn(2+)</name>
        <dbReference type="ChEBI" id="CHEBI:29105"/>
    </cofactor>
</comment>
<proteinExistence type="inferred from homology"/>
<protein>
    <recommendedName>
        <fullName evidence="10">M18 family aminopeptidase</fullName>
        <ecNumber evidence="10">3.4.11.-</ecNumber>
    </recommendedName>
</protein>
<keyword evidence="6 9" id="KW-0378">Hydrolase</keyword>
<keyword evidence="5 9" id="KW-0479">Metal-binding</keyword>
<dbReference type="STRING" id="84024.ERS852471_01941"/>
<dbReference type="Gene3D" id="2.30.250.10">
    <property type="entry name" value="Aminopeptidase i, Domain 2"/>
    <property type="match status" value="1"/>
</dbReference>
<evidence type="ECO:0000256" key="3">
    <source>
        <dbReference type="ARBA" id="ARBA00022438"/>
    </source>
</evidence>
<dbReference type="InterPro" id="IPR023358">
    <property type="entry name" value="Peptidase_M18_dom2"/>
</dbReference>
<dbReference type="GO" id="GO:0006508">
    <property type="term" value="P:proteolysis"/>
    <property type="evidence" value="ECO:0007669"/>
    <property type="project" value="UniProtKB-KW"/>
</dbReference>
<dbReference type="GO" id="GO:0005737">
    <property type="term" value="C:cytoplasm"/>
    <property type="evidence" value="ECO:0007669"/>
    <property type="project" value="UniProtKB-ARBA"/>
</dbReference>
<evidence type="ECO:0000256" key="4">
    <source>
        <dbReference type="ARBA" id="ARBA00022670"/>
    </source>
</evidence>
<dbReference type="PANTHER" id="PTHR28570">
    <property type="entry name" value="ASPARTYL AMINOPEPTIDASE"/>
    <property type="match status" value="1"/>
</dbReference>
<dbReference type="SUPFAM" id="SSF101821">
    <property type="entry name" value="Aminopeptidase/glucanase lid domain"/>
    <property type="match status" value="1"/>
</dbReference>
<keyword evidence="3 9" id="KW-0031">Aminopeptidase</keyword>
<dbReference type="RefSeq" id="WP_055275294.1">
    <property type="nucleotide sequence ID" value="NZ_CYZV01000004.1"/>
</dbReference>
<dbReference type="Proteomes" id="UP000095558">
    <property type="component" value="Unassembled WGS sequence"/>
</dbReference>
<sequence length="431" mass="47256">MEKNLALELIDFLYDSPSACHGVKATQKILDANGFIEIKEEDKWNLQPKGKYYVVKNDSALIAFEVGSGDIEETGLRLIGAHTDVPGFRIKPNPQMISEGKYVKLNTEVYGGPILHTWYDRPLGIAGKVALKGASPLKPEIRLVNINKPLLIIPSLAIHMNREVNDGYKINRQVDTLPLLGLINDKLEKEDYLMNILANELQVNKEDILNFELGLYEYEKGSLIGMNEELISSGRFDDLWMVFAGVKALVDSRENAATKVMICIDNEEIGSLTAEGANSTLLNNILERITLGLGKDREGYYRALAKSIMISADLAHAVHPNLGDKHDPTNRPVLEGGPVLKIAASGSYSTDSFNGAVFASVCEAAGVPFQKFVNRSDVRGGTTIGPVTSANLTIPVIDMGAPVLGMHSIRELASVKDNYYTVKAFTEFFSL</sequence>
<keyword evidence="4 9" id="KW-0645">Protease</keyword>
<evidence type="ECO:0000256" key="5">
    <source>
        <dbReference type="ARBA" id="ARBA00022723"/>
    </source>
</evidence>
<comment type="similarity">
    <text evidence="2 9">Belongs to the peptidase M18 family.</text>
</comment>